<keyword evidence="1" id="KW-0472">Membrane</keyword>
<keyword evidence="1" id="KW-1133">Transmembrane helix</keyword>
<evidence type="ECO:0000259" key="2">
    <source>
        <dbReference type="Pfam" id="PF24801"/>
    </source>
</evidence>
<reference evidence="4" key="1">
    <citation type="submission" date="2016-09" db="EMBL/GenBank/DDBJ databases">
        <authorList>
            <person name="Varghese N."/>
            <person name="Submissions S."/>
        </authorList>
    </citation>
    <scope>NUCLEOTIDE SEQUENCE [LARGE SCALE GENOMIC DNA]</scope>
    <source>
        <strain evidence="4">JS23</strain>
    </source>
</reference>
<dbReference type="RefSeq" id="WP_170845170.1">
    <property type="nucleotide sequence ID" value="NZ_FNLO01000009.1"/>
</dbReference>
<dbReference type="Proteomes" id="UP000243719">
    <property type="component" value="Unassembled WGS sequence"/>
</dbReference>
<feature type="domain" description="Tip attachment protein J HDII-ins2" evidence="2">
    <location>
        <begin position="235"/>
        <end position="345"/>
    </location>
</feature>
<dbReference type="NCBIfam" id="NF040662">
    <property type="entry name" value="attach_TipJ_rel"/>
    <property type="match status" value="1"/>
</dbReference>
<proteinExistence type="predicted"/>
<keyword evidence="4" id="KW-1185">Reference proteome</keyword>
<accession>A0A1H2PSA4</accession>
<evidence type="ECO:0000313" key="4">
    <source>
        <dbReference type="Proteomes" id="UP000243719"/>
    </source>
</evidence>
<keyword evidence="1" id="KW-0812">Transmembrane</keyword>
<evidence type="ECO:0000256" key="1">
    <source>
        <dbReference type="SAM" id="Phobius"/>
    </source>
</evidence>
<feature type="transmembrane region" description="Helical" evidence="1">
    <location>
        <begin position="73"/>
        <end position="93"/>
    </location>
</feature>
<dbReference type="Pfam" id="PF24801">
    <property type="entry name" value="FNIII-A_GpJ"/>
    <property type="match status" value="1"/>
</dbReference>
<dbReference type="STRING" id="1770053.SAMN05216551_109176"/>
<organism evidence="3 4">
    <name type="scientific">Chitinasiproducens palmae</name>
    <dbReference type="NCBI Taxonomy" id="1770053"/>
    <lineage>
        <taxon>Bacteria</taxon>
        <taxon>Pseudomonadati</taxon>
        <taxon>Pseudomonadota</taxon>
        <taxon>Betaproteobacteria</taxon>
        <taxon>Burkholderiales</taxon>
        <taxon>Burkholderiaceae</taxon>
        <taxon>Chitinasiproducens</taxon>
    </lineage>
</organism>
<name>A0A1H2PSA4_9BURK</name>
<feature type="transmembrane region" description="Helical" evidence="1">
    <location>
        <begin position="46"/>
        <end position="66"/>
    </location>
</feature>
<sequence length="1016" mass="107996">MRRTSRFLVYHRGEPMLQRRWTRCVEHGDALVVAALPGNGGGSNPLATVLTLALVMSAPYLGGVLAGAAGTPLAFGYAAGIGLVGSALINAVLPPKSSSSTAASSTTASPTYTIAAQGNSARIGAAIPRLYGRFRVYPDYAAQPYTENVGNEQYLYQLFCVTLGEMEIEQIRIGDTDISSYGSELQYEVIEPGGTVTLFPDNVVTSADVTGLEAVGSNERPDDAADSWTNVLGPFTANPATTTANVIGIDVTLPQGLAHVNDDGNPEPASMTFRVQARAINDSGAPVGDWYTLDERTLTMATIQPQMLSFRYSVPDSRVEVYFARLDVKRTDSREINTMVWSGMRAYLPSQRTYGNVTMIAMIIRATNNLNSNNAKQVNVIGTGKVPVWDGSGWSAPQATRSIAWAIADMCRNADYGAGMEDTRLPLAELQRLDGVWAARGETLDGVFDTQQVFWEALTDAARVGRARPMYYAGVVEVVRDEPKTLPTAMFTPYNMVAGSWKARMVFPAPQAPDCVDITYTDPTSWQPLTVRCALAGSPQAYPQAATMFGITSRDQAYRLGMYMAACNRDQRVFPTLKAGADGYLPKYGDLVSISHDVPGWGQSGEIIPDTWEPAAGVLTTSEPLTWTEGANHYIGLRTRTGGKVGPFLVERGDDDHSVRLVNATLEQREMLWISDGYSERHTHYTFGPSQETESQPCIMLKASPDSDETVELSLVNYAASVYEAENQAATPPPPPSSQLLNPAAGPVLASLAVAATTTPGLVTITSPAAHGATAYEYWGSRDGGATWQLFGQSAVPSLSVQISTGAWRFRGRAIGVIAGPFVYQDAEVGALVYTPGAPGLALQSPFTGTSVVVNIVPPAGAQFYTVVVTVGGVVRKTYSTQAPLVTWSIDDARNAGAVSPEVRFQVSAVNAAGESVPAFLTVNNNAPPAPTDTAAEDGTKLAIDASTASDVDRYYIRQTGTTNPIYDAAAPGSILSAPGTSYDLWVTDVWGNTSPVAVVTTPGEAPGPTDPGGGA</sequence>
<gene>
    <name evidence="3" type="ORF">SAMN05216551_109176</name>
</gene>
<dbReference type="AlphaFoldDB" id="A0A1H2PSA4"/>
<evidence type="ECO:0000313" key="3">
    <source>
        <dbReference type="EMBL" id="SDV49831.1"/>
    </source>
</evidence>
<dbReference type="EMBL" id="FNLO01000009">
    <property type="protein sequence ID" value="SDV49831.1"/>
    <property type="molecule type" value="Genomic_DNA"/>
</dbReference>
<protein>
    <submittedName>
        <fullName evidence="3">Phage-related protein, tail component</fullName>
    </submittedName>
</protein>
<dbReference type="InterPro" id="IPR055385">
    <property type="entry name" value="GpJ_HDII-ins2"/>
</dbReference>